<evidence type="ECO:0000256" key="4">
    <source>
        <dbReference type="ARBA" id="ARBA00022679"/>
    </source>
</evidence>
<feature type="transmembrane region" description="Helical" evidence="9">
    <location>
        <begin position="138"/>
        <end position="159"/>
    </location>
</feature>
<dbReference type="SMART" id="SM00065">
    <property type="entry name" value="GAF"/>
    <property type="match status" value="1"/>
</dbReference>
<dbReference type="GO" id="GO:0016020">
    <property type="term" value="C:membrane"/>
    <property type="evidence" value="ECO:0007669"/>
    <property type="project" value="InterPro"/>
</dbReference>
<name>A0A235B7M0_9BACL</name>
<feature type="transmembrane region" description="Helical" evidence="9">
    <location>
        <begin position="180"/>
        <end position="203"/>
    </location>
</feature>
<reference evidence="12 13" key="1">
    <citation type="submission" date="2017-07" db="EMBL/GenBank/DDBJ databases">
        <title>The genome sequence of Paludifilum halophilum highlights mechanisms for microbial adaptation to high salt environemnts.</title>
        <authorList>
            <person name="Belbahri L."/>
        </authorList>
    </citation>
    <scope>NUCLEOTIDE SEQUENCE [LARGE SCALE GENOMIC DNA]</scope>
    <source>
        <strain evidence="12 13">DSM 102817</strain>
    </source>
</reference>
<evidence type="ECO:0000313" key="13">
    <source>
        <dbReference type="Proteomes" id="UP000215459"/>
    </source>
</evidence>
<feature type="transmembrane region" description="Helical" evidence="9">
    <location>
        <begin position="209"/>
        <end position="230"/>
    </location>
</feature>
<evidence type="ECO:0000259" key="10">
    <source>
        <dbReference type="SMART" id="SM00065"/>
    </source>
</evidence>
<evidence type="ECO:0000256" key="5">
    <source>
        <dbReference type="ARBA" id="ARBA00022741"/>
    </source>
</evidence>
<comment type="catalytic activity">
    <reaction evidence="1">
        <text>ATP + protein L-histidine = ADP + protein N-phospho-L-histidine.</text>
        <dbReference type="EC" id="2.7.13.3"/>
    </reaction>
</comment>
<proteinExistence type="predicted"/>
<evidence type="ECO:0000313" key="12">
    <source>
        <dbReference type="EMBL" id="OYD08286.1"/>
    </source>
</evidence>
<feature type="transmembrane region" description="Helical" evidence="9">
    <location>
        <begin position="39"/>
        <end position="59"/>
    </location>
</feature>
<feature type="transmembrane region" description="Helical" evidence="9">
    <location>
        <begin position="112"/>
        <end position="132"/>
    </location>
</feature>
<keyword evidence="3" id="KW-0597">Phosphoprotein</keyword>
<dbReference type="SUPFAM" id="SSF55874">
    <property type="entry name" value="ATPase domain of HSP90 chaperone/DNA topoisomerase II/histidine kinase"/>
    <property type="match status" value="1"/>
</dbReference>
<feature type="domain" description="GAF" evidence="10">
    <location>
        <begin position="254"/>
        <end position="398"/>
    </location>
</feature>
<dbReference type="InterPro" id="IPR050482">
    <property type="entry name" value="Sensor_HK_TwoCompSys"/>
</dbReference>
<feature type="transmembrane region" description="Helical" evidence="9">
    <location>
        <begin position="79"/>
        <end position="100"/>
    </location>
</feature>
<gene>
    <name evidence="12" type="ORF">CHM34_05385</name>
</gene>
<dbReference type="InterPro" id="IPR003594">
    <property type="entry name" value="HATPase_dom"/>
</dbReference>
<evidence type="ECO:0000259" key="11">
    <source>
        <dbReference type="SMART" id="SM00387"/>
    </source>
</evidence>
<dbReference type="PANTHER" id="PTHR24421">
    <property type="entry name" value="NITRATE/NITRITE SENSOR PROTEIN NARX-RELATED"/>
    <property type="match status" value="1"/>
</dbReference>
<dbReference type="CDD" id="cd16917">
    <property type="entry name" value="HATPase_UhpB-NarQ-NarX-like"/>
    <property type="match status" value="1"/>
</dbReference>
<dbReference type="InterPro" id="IPR011712">
    <property type="entry name" value="Sig_transdc_His_kin_sub3_dim/P"/>
</dbReference>
<dbReference type="Pfam" id="PF07730">
    <property type="entry name" value="HisKA_3"/>
    <property type="match status" value="1"/>
</dbReference>
<dbReference type="Proteomes" id="UP000215459">
    <property type="component" value="Unassembled WGS sequence"/>
</dbReference>
<dbReference type="Pfam" id="PF13185">
    <property type="entry name" value="GAF_2"/>
    <property type="match status" value="1"/>
</dbReference>
<evidence type="ECO:0000256" key="8">
    <source>
        <dbReference type="ARBA" id="ARBA00023012"/>
    </source>
</evidence>
<evidence type="ECO:0000256" key="9">
    <source>
        <dbReference type="SAM" id="Phobius"/>
    </source>
</evidence>
<evidence type="ECO:0000256" key="7">
    <source>
        <dbReference type="ARBA" id="ARBA00022840"/>
    </source>
</evidence>
<keyword evidence="4" id="KW-0808">Transferase</keyword>
<evidence type="ECO:0000256" key="1">
    <source>
        <dbReference type="ARBA" id="ARBA00000085"/>
    </source>
</evidence>
<organism evidence="12 13">
    <name type="scientific">Paludifilum halophilum</name>
    <dbReference type="NCBI Taxonomy" id="1642702"/>
    <lineage>
        <taxon>Bacteria</taxon>
        <taxon>Bacillati</taxon>
        <taxon>Bacillota</taxon>
        <taxon>Bacilli</taxon>
        <taxon>Bacillales</taxon>
        <taxon>Thermoactinomycetaceae</taxon>
        <taxon>Paludifilum</taxon>
    </lineage>
</organism>
<dbReference type="Gene3D" id="1.20.5.1930">
    <property type="match status" value="1"/>
</dbReference>
<dbReference type="PANTHER" id="PTHR24421:SF10">
    <property type="entry name" value="NITRATE_NITRITE SENSOR PROTEIN NARQ"/>
    <property type="match status" value="1"/>
</dbReference>
<dbReference type="InterPro" id="IPR036890">
    <property type="entry name" value="HATPase_C_sf"/>
</dbReference>
<dbReference type="AlphaFoldDB" id="A0A235B7M0"/>
<keyword evidence="5" id="KW-0547">Nucleotide-binding</keyword>
<dbReference type="Pfam" id="PF02518">
    <property type="entry name" value="HATPase_c"/>
    <property type="match status" value="1"/>
</dbReference>
<keyword evidence="9" id="KW-0812">Transmembrane</keyword>
<dbReference type="GO" id="GO:0005524">
    <property type="term" value="F:ATP binding"/>
    <property type="evidence" value="ECO:0007669"/>
    <property type="project" value="UniProtKB-KW"/>
</dbReference>
<dbReference type="EC" id="2.7.13.3" evidence="2"/>
<dbReference type="EMBL" id="NOWF01000003">
    <property type="protein sequence ID" value="OYD08286.1"/>
    <property type="molecule type" value="Genomic_DNA"/>
</dbReference>
<dbReference type="SUPFAM" id="SSF55781">
    <property type="entry name" value="GAF domain-like"/>
    <property type="match status" value="1"/>
</dbReference>
<accession>A0A235B7M0</accession>
<dbReference type="InterPro" id="IPR029016">
    <property type="entry name" value="GAF-like_dom_sf"/>
</dbReference>
<keyword evidence="7" id="KW-0067">ATP-binding</keyword>
<feature type="transmembrane region" description="Helical" evidence="9">
    <location>
        <begin position="15"/>
        <end position="32"/>
    </location>
</feature>
<dbReference type="GO" id="GO:0046983">
    <property type="term" value="F:protein dimerization activity"/>
    <property type="evidence" value="ECO:0007669"/>
    <property type="project" value="InterPro"/>
</dbReference>
<evidence type="ECO:0000256" key="2">
    <source>
        <dbReference type="ARBA" id="ARBA00012438"/>
    </source>
</evidence>
<keyword evidence="6" id="KW-0418">Kinase</keyword>
<keyword evidence="9" id="KW-1133">Transmembrane helix</keyword>
<feature type="domain" description="Histidine kinase/HSP90-like ATPase" evidence="11">
    <location>
        <begin position="510"/>
        <end position="608"/>
    </location>
</feature>
<dbReference type="Gene3D" id="3.30.450.40">
    <property type="match status" value="1"/>
</dbReference>
<sequence>MAGCRVWKMWIERMVRWSVVFLAWILSFYSLIQHTAPEWSVFHLLALTALLWVTELFPFPEHGGRVTVHFPFLFALGSLYSPGVAGIVYGLTVLFVGWMTKKSLSNSAFRSGYTILGLMAAEAYISFMRQPLLEAGDIWKLLLVLAVYVLVFELVSKIIRDGTECLRLRPRYSRLWVNNWLWETGIALLSLLYCAAFFGMLWQERDTDTLAFIFFFTPLVAFAVLSNVIARLMRKRRKLELLFLLSTNINKTLNLREVMEQTILPLSKVIDYSYGIFYLLKNERLYPSVTSGDVPHHLKKQSHTLNRGLNGWVASHGQPAMVDDVKLDPRCHEDLEDAEEVRSMLCVPLEMDGEVLGVITLGKADRRGFEEADLTFLQVLASQTVIALHNARLMNERERRVVAEERNRLAREIHDGIAQSFAGVLMKVESSLKVFDSQPEQVRSWLEQSEKKLREGLKEVRHSITALRPSPAAKIGLIPALRRRVEAFQNETDVDAFFEQEGENYPLSTEAEETVYMVCHEALSNAAKHAKASEVKVTLRYEPEELKLVVEDNGVGFSLAQAVYKAEAQKRYGIVGMNERAQNLNAALQFDSEEGQGARVILTIPMKEEAIQASSGQRGKNSTV</sequence>
<protein>
    <recommendedName>
        <fullName evidence="2">histidine kinase</fullName>
        <ecNumber evidence="2">2.7.13.3</ecNumber>
    </recommendedName>
</protein>
<comment type="caution">
    <text evidence="12">The sequence shown here is derived from an EMBL/GenBank/DDBJ whole genome shotgun (WGS) entry which is preliminary data.</text>
</comment>
<evidence type="ECO:0000256" key="3">
    <source>
        <dbReference type="ARBA" id="ARBA00022553"/>
    </source>
</evidence>
<dbReference type="Gene3D" id="3.30.565.10">
    <property type="entry name" value="Histidine kinase-like ATPase, C-terminal domain"/>
    <property type="match status" value="1"/>
</dbReference>
<dbReference type="InterPro" id="IPR003018">
    <property type="entry name" value="GAF"/>
</dbReference>
<dbReference type="GO" id="GO:0000155">
    <property type="term" value="F:phosphorelay sensor kinase activity"/>
    <property type="evidence" value="ECO:0007669"/>
    <property type="project" value="InterPro"/>
</dbReference>
<keyword evidence="13" id="KW-1185">Reference proteome</keyword>
<keyword evidence="8" id="KW-0902">Two-component regulatory system</keyword>
<keyword evidence="9" id="KW-0472">Membrane</keyword>
<evidence type="ECO:0000256" key="6">
    <source>
        <dbReference type="ARBA" id="ARBA00022777"/>
    </source>
</evidence>
<dbReference type="OrthoDB" id="9781904at2"/>
<dbReference type="SMART" id="SM00387">
    <property type="entry name" value="HATPase_c"/>
    <property type="match status" value="1"/>
</dbReference>